<name>A0A0C2D436_9BACT</name>
<dbReference type="AlphaFoldDB" id="A0A0C2D436"/>
<organism evidence="1 2">
    <name type="scientific">Enhygromyxa salina</name>
    <dbReference type="NCBI Taxonomy" id="215803"/>
    <lineage>
        <taxon>Bacteria</taxon>
        <taxon>Pseudomonadati</taxon>
        <taxon>Myxococcota</taxon>
        <taxon>Polyangia</taxon>
        <taxon>Nannocystales</taxon>
        <taxon>Nannocystaceae</taxon>
        <taxon>Enhygromyxa</taxon>
    </lineage>
</organism>
<sequence length="40" mass="4222">MWNHRAMGIEHSLGLVGVGSVLSLGRCGGDDPCEGLRGRQ</sequence>
<reference evidence="1 2" key="1">
    <citation type="submission" date="2014-12" db="EMBL/GenBank/DDBJ databases">
        <title>Genome assembly of Enhygromyxa salina DSM 15201.</title>
        <authorList>
            <person name="Sharma G."/>
            <person name="Subramanian S."/>
        </authorList>
    </citation>
    <scope>NUCLEOTIDE SEQUENCE [LARGE SCALE GENOMIC DNA]</scope>
    <source>
        <strain evidence="1 2">DSM 15201</strain>
    </source>
</reference>
<protein>
    <submittedName>
        <fullName evidence="1">Uncharacterized protein</fullName>
    </submittedName>
</protein>
<gene>
    <name evidence="1" type="ORF">DB30_02186</name>
</gene>
<dbReference type="EMBL" id="JMCC02000016">
    <property type="protein sequence ID" value="KIG17971.1"/>
    <property type="molecule type" value="Genomic_DNA"/>
</dbReference>
<accession>A0A0C2D436</accession>
<evidence type="ECO:0000313" key="2">
    <source>
        <dbReference type="Proteomes" id="UP000031599"/>
    </source>
</evidence>
<comment type="caution">
    <text evidence="1">The sequence shown here is derived from an EMBL/GenBank/DDBJ whole genome shotgun (WGS) entry which is preliminary data.</text>
</comment>
<evidence type="ECO:0000313" key="1">
    <source>
        <dbReference type="EMBL" id="KIG17971.1"/>
    </source>
</evidence>
<dbReference type="Proteomes" id="UP000031599">
    <property type="component" value="Unassembled WGS sequence"/>
</dbReference>
<proteinExistence type="predicted"/>